<evidence type="ECO:0000256" key="1">
    <source>
        <dbReference type="ARBA" id="ARBA00022553"/>
    </source>
</evidence>
<dbReference type="Gene3D" id="3.40.50.2300">
    <property type="match status" value="1"/>
</dbReference>
<dbReference type="AlphaFoldDB" id="A0A3D9CQA3"/>
<feature type="domain" description="Response regulatory" evidence="4">
    <location>
        <begin position="4"/>
        <end position="121"/>
    </location>
</feature>
<evidence type="ECO:0000259" key="4">
    <source>
        <dbReference type="PROSITE" id="PS50110"/>
    </source>
</evidence>
<dbReference type="CDD" id="cd17546">
    <property type="entry name" value="REC_hyHK_CKI1_RcsC-like"/>
    <property type="match status" value="1"/>
</dbReference>
<sequence length="121" mass="13626">MEKKILIVDDDPRNIFALKLTLKAKKFNIETALGAQEAIDKLEKDDHINIVLMDMMMPDIDGYQAIGMIRGINKLNHIPIIAVTAQAMEEDYQKCIDAGATDYIKKPINVDQLLNVIEKVS</sequence>
<reference evidence="5 6" key="1">
    <citation type="journal article" date="2006" name="Int. J. Syst. Evol. Microbiol.">
        <title>Chryseobacterium hispanicum sp. nov., isolated from the drinking water distribution system of Sevilla, Spain.</title>
        <authorList>
            <person name="Gallego V."/>
            <person name="Garcia M.T."/>
            <person name="Ventosa A."/>
        </authorList>
    </citation>
    <scope>NUCLEOTIDE SEQUENCE [LARGE SCALE GENOMIC DNA]</scope>
    <source>
        <strain evidence="5 6">KCTC 22104</strain>
    </source>
</reference>
<feature type="modified residue" description="4-aspartylphosphate" evidence="3">
    <location>
        <position position="54"/>
    </location>
</feature>
<proteinExistence type="predicted"/>
<keyword evidence="1 3" id="KW-0597">Phosphoprotein</keyword>
<keyword evidence="6" id="KW-1185">Reference proteome</keyword>
<dbReference type="OrthoDB" id="9796457at2"/>
<dbReference type="Proteomes" id="UP000256326">
    <property type="component" value="Unassembled WGS sequence"/>
</dbReference>
<name>A0A3D9CQA3_9FLAO</name>
<accession>A0A3D9CQA3</accession>
<evidence type="ECO:0000313" key="6">
    <source>
        <dbReference type="Proteomes" id="UP000256326"/>
    </source>
</evidence>
<dbReference type="SMART" id="SM00448">
    <property type="entry name" value="REC"/>
    <property type="match status" value="1"/>
</dbReference>
<keyword evidence="2" id="KW-0902">Two-component regulatory system</keyword>
<comment type="caution">
    <text evidence="5">The sequence shown here is derived from an EMBL/GenBank/DDBJ whole genome shotgun (WGS) entry which is preliminary data.</text>
</comment>
<dbReference type="Pfam" id="PF00072">
    <property type="entry name" value="Response_reg"/>
    <property type="match status" value="1"/>
</dbReference>
<dbReference type="SUPFAM" id="SSF52172">
    <property type="entry name" value="CheY-like"/>
    <property type="match status" value="1"/>
</dbReference>
<dbReference type="EMBL" id="QNUG01000040">
    <property type="protein sequence ID" value="REC67787.1"/>
    <property type="molecule type" value="Genomic_DNA"/>
</dbReference>
<dbReference type="PROSITE" id="PS50110">
    <property type="entry name" value="RESPONSE_REGULATORY"/>
    <property type="match status" value="1"/>
</dbReference>
<dbReference type="GO" id="GO:0000160">
    <property type="term" value="P:phosphorelay signal transduction system"/>
    <property type="evidence" value="ECO:0007669"/>
    <property type="project" value="UniProtKB-KW"/>
</dbReference>
<evidence type="ECO:0000256" key="3">
    <source>
        <dbReference type="PROSITE-ProRule" id="PRU00169"/>
    </source>
</evidence>
<evidence type="ECO:0000313" key="5">
    <source>
        <dbReference type="EMBL" id="REC67787.1"/>
    </source>
</evidence>
<evidence type="ECO:0000256" key="2">
    <source>
        <dbReference type="ARBA" id="ARBA00023012"/>
    </source>
</evidence>
<protein>
    <submittedName>
        <fullName evidence="5">Response regulator</fullName>
    </submittedName>
</protein>
<dbReference type="RefSeq" id="WP_116036540.1">
    <property type="nucleotide sequence ID" value="NZ_JBHLVV010000020.1"/>
</dbReference>
<dbReference type="InterPro" id="IPR001789">
    <property type="entry name" value="Sig_transdc_resp-reg_receiver"/>
</dbReference>
<dbReference type="PANTHER" id="PTHR45339:SF1">
    <property type="entry name" value="HYBRID SIGNAL TRANSDUCTION HISTIDINE KINASE J"/>
    <property type="match status" value="1"/>
</dbReference>
<dbReference type="InterPro" id="IPR011006">
    <property type="entry name" value="CheY-like_superfamily"/>
</dbReference>
<gene>
    <name evidence="5" type="ORF">DRF58_14785</name>
</gene>
<dbReference type="PANTHER" id="PTHR45339">
    <property type="entry name" value="HYBRID SIGNAL TRANSDUCTION HISTIDINE KINASE J"/>
    <property type="match status" value="1"/>
</dbReference>
<organism evidence="5 6">
    <name type="scientific">Epilithonimonas hispanica</name>
    <dbReference type="NCBI Taxonomy" id="358687"/>
    <lineage>
        <taxon>Bacteria</taxon>
        <taxon>Pseudomonadati</taxon>
        <taxon>Bacteroidota</taxon>
        <taxon>Flavobacteriia</taxon>
        <taxon>Flavobacteriales</taxon>
        <taxon>Weeksellaceae</taxon>
        <taxon>Chryseobacterium group</taxon>
        <taxon>Epilithonimonas</taxon>
    </lineage>
</organism>